<accession>A0A7S2XGL3</accession>
<keyword evidence="10" id="KW-0256">Endoplasmic reticulum</keyword>
<evidence type="ECO:0000256" key="7">
    <source>
        <dbReference type="ARBA" id="ARBA00022692"/>
    </source>
</evidence>
<evidence type="ECO:0000256" key="6">
    <source>
        <dbReference type="ARBA" id="ARBA00022691"/>
    </source>
</evidence>
<keyword evidence="4 10" id="KW-0489">Methyltransferase</keyword>
<dbReference type="EC" id="2.1.1.100" evidence="3 10"/>
<keyword evidence="5" id="KW-0808">Transferase</keyword>
<dbReference type="Gene3D" id="1.20.120.1630">
    <property type="match status" value="1"/>
</dbReference>
<keyword evidence="7 10" id="KW-0812">Transmembrane</keyword>
<organism evidence="11">
    <name type="scientific">Lotharella oceanica</name>
    <dbReference type="NCBI Taxonomy" id="641309"/>
    <lineage>
        <taxon>Eukaryota</taxon>
        <taxon>Sar</taxon>
        <taxon>Rhizaria</taxon>
        <taxon>Cercozoa</taxon>
        <taxon>Chlorarachniophyceae</taxon>
        <taxon>Lotharella</taxon>
    </lineage>
</organism>
<dbReference type="PROSITE" id="PS51564">
    <property type="entry name" value="SAM_ICMT"/>
    <property type="match status" value="1"/>
</dbReference>
<dbReference type="GO" id="GO:0032259">
    <property type="term" value="P:methylation"/>
    <property type="evidence" value="ECO:0007669"/>
    <property type="project" value="UniProtKB-KW"/>
</dbReference>
<dbReference type="PANTHER" id="PTHR12714">
    <property type="entry name" value="PROTEIN-S ISOPRENYLCYSTEINE O-METHYLTRANSFERASE"/>
    <property type="match status" value="1"/>
</dbReference>
<name>A0A7S2XGL3_9EUKA</name>
<protein>
    <recommendedName>
        <fullName evidence="3 10">Protein-S-isoprenylcysteine O-methyltransferase</fullName>
        <ecNumber evidence="3 10">2.1.1.100</ecNumber>
    </recommendedName>
</protein>
<dbReference type="Pfam" id="PF04140">
    <property type="entry name" value="ICMT"/>
    <property type="match status" value="1"/>
</dbReference>
<dbReference type="GO" id="GO:0005789">
    <property type="term" value="C:endoplasmic reticulum membrane"/>
    <property type="evidence" value="ECO:0007669"/>
    <property type="project" value="UniProtKB-SubCell"/>
</dbReference>
<sequence>MATVASTFDRLCRVIQSNEQFTETKGLARVGAGGFFLGLTLMAGLQLVIFSPTFAQFGAYVFCISLFHWLEFFLTSLFNPHTLSFDSYLLNHSPEYHMAMGASVVEYFIESLVFPSMKAIWPVTVLGVTITLTGQTIRTWAMWQAASNFTHQIAEVKRENHQLVVDGIYRLCRHPSYCGWFWWALGTQVILINPVSIVAYALVAWRFFKERINIEENYLDEFFPDKYPNYRREVWSGIPGVDGVWFPTSLNLSSVAVALGVSAAKSDA</sequence>
<dbReference type="GO" id="GO:0004671">
    <property type="term" value="F:protein C-terminal S-isoprenylcysteine carboxyl O-methyltransferase activity"/>
    <property type="evidence" value="ECO:0007669"/>
    <property type="project" value="UniProtKB-EC"/>
</dbReference>
<evidence type="ECO:0000256" key="4">
    <source>
        <dbReference type="ARBA" id="ARBA00022603"/>
    </source>
</evidence>
<comment type="caution">
    <text evidence="10">Lacks conserved residue(s) required for the propagation of feature annotation.</text>
</comment>
<evidence type="ECO:0000256" key="8">
    <source>
        <dbReference type="ARBA" id="ARBA00022989"/>
    </source>
</evidence>
<evidence type="ECO:0000256" key="1">
    <source>
        <dbReference type="ARBA" id="ARBA00004141"/>
    </source>
</evidence>
<reference evidence="11" key="1">
    <citation type="submission" date="2021-01" db="EMBL/GenBank/DDBJ databases">
        <authorList>
            <person name="Corre E."/>
            <person name="Pelletier E."/>
            <person name="Niang G."/>
            <person name="Scheremetjew M."/>
            <person name="Finn R."/>
            <person name="Kale V."/>
            <person name="Holt S."/>
            <person name="Cochrane G."/>
            <person name="Meng A."/>
            <person name="Brown T."/>
            <person name="Cohen L."/>
        </authorList>
    </citation>
    <scope>NUCLEOTIDE SEQUENCE</scope>
    <source>
        <strain evidence="11">CCMP622</strain>
    </source>
</reference>
<comment type="catalytic activity">
    <reaction evidence="10">
        <text>[protein]-C-terminal S-[(2E,6E)-farnesyl]-L-cysteine + S-adenosyl-L-methionine = [protein]-C-terminal S-[(2E,6E)-farnesyl]-L-cysteine methyl ester + S-adenosyl-L-homocysteine</text>
        <dbReference type="Rhea" id="RHEA:21672"/>
        <dbReference type="Rhea" id="RHEA-COMP:12125"/>
        <dbReference type="Rhea" id="RHEA-COMP:12126"/>
        <dbReference type="ChEBI" id="CHEBI:57856"/>
        <dbReference type="ChEBI" id="CHEBI:59789"/>
        <dbReference type="ChEBI" id="CHEBI:90510"/>
        <dbReference type="ChEBI" id="CHEBI:90511"/>
        <dbReference type="EC" id="2.1.1.100"/>
    </reaction>
</comment>
<feature type="transmembrane region" description="Helical" evidence="10">
    <location>
        <begin position="57"/>
        <end position="78"/>
    </location>
</feature>
<evidence type="ECO:0000256" key="3">
    <source>
        <dbReference type="ARBA" id="ARBA00012151"/>
    </source>
</evidence>
<evidence type="ECO:0000256" key="2">
    <source>
        <dbReference type="ARBA" id="ARBA00009140"/>
    </source>
</evidence>
<dbReference type="EMBL" id="HBHP01030950">
    <property type="protein sequence ID" value="CAD9775057.1"/>
    <property type="molecule type" value="Transcribed_RNA"/>
</dbReference>
<evidence type="ECO:0000313" key="11">
    <source>
        <dbReference type="EMBL" id="CAD9775057.1"/>
    </source>
</evidence>
<gene>
    <name evidence="11" type="ORF">LSP00402_LOCUS19053</name>
</gene>
<dbReference type="PANTHER" id="PTHR12714:SF9">
    <property type="entry name" value="PROTEIN-S-ISOPRENYLCYSTEINE O-METHYLTRANSFERASE"/>
    <property type="match status" value="1"/>
</dbReference>
<feature type="transmembrane region" description="Helical" evidence="10">
    <location>
        <begin position="30"/>
        <end position="50"/>
    </location>
</feature>
<evidence type="ECO:0000256" key="9">
    <source>
        <dbReference type="ARBA" id="ARBA00023136"/>
    </source>
</evidence>
<dbReference type="InterPro" id="IPR025770">
    <property type="entry name" value="PPMT_MeTrfase"/>
</dbReference>
<proteinExistence type="inferred from homology"/>
<dbReference type="AlphaFoldDB" id="A0A7S2XGL3"/>
<keyword evidence="8 10" id="KW-1133">Transmembrane helix</keyword>
<evidence type="ECO:0000256" key="5">
    <source>
        <dbReference type="ARBA" id="ARBA00022679"/>
    </source>
</evidence>
<keyword evidence="6 10" id="KW-0949">S-adenosyl-L-methionine</keyword>
<comment type="subcellular location">
    <subcellularLocation>
        <location evidence="10">Endoplasmic reticulum membrane</location>
        <topology evidence="10">Multi-pass membrane protein</topology>
    </subcellularLocation>
    <subcellularLocation>
        <location evidence="1">Membrane</location>
        <topology evidence="1">Multi-pass membrane protein</topology>
    </subcellularLocation>
</comment>
<feature type="transmembrane region" description="Helical" evidence="10">
    <location>
        <begin position="180"/>
        <end position="203"/>
    </location>
</feature>
<comment type="similarity">
    <text evidence="2 10">Belongs to the class VI-like SAM-binding methyltransferase superfamily. Isoprenylcysteine carboxyl methyltransferase family.</text>
</comment>
<evidence type="ECO:0000256" key="10">
    <source>
        <dbReference type="RuleBase" id="RU362022"/>
    </source>
</evidence>
<keyword evidence="9 10" id="KW-0472">Membrane</keyword>
<dbReference type="InterPro" id="IPR007269">
    <property type="entry name" value="ICMT_MeTrfase"/>
</dbReference>